<feature type="domain" description="GGDEF" evidence="4">
    <location>
        <begin position="219"/>
        <end position="352"/>
    </location>
</feature>
<feature type="domain" description="Response regulatory" evidence="3">
    <location>
        <begin position="17"/>
        <end position="133"/>
    </location>
</feature>
<organism evidence="5 6">
    <name type="scientific">Hyella patelloides LEGE 07179</name>
    <dbReference type="NCBI Taxonomy" id="945734"/>
    <lineage>
        <taxon>Bacteria</taxon>
        <taxon>Bacillati</taxon>
        <taxon>Cyanobacteriota</taxon>
        <taxon>Cyanophyceae</taxon>
        <taxon>Pleurocapsales</taxon>
        <taxon>Hyellaceae</taxon>
        <taxon>Hyella</taxon>
    </lineage>
</organism>
<dbReference type="InterPro" id="IPR001789">
    <property type="entry name" value="Sig_transdc_resp-reg_receiver"/>
</dbReference>
<dbReference type="PROSITE" id="PS50887">
    <property type="entry name" value="GGDEF"/>
    <property type="match status" value="1"/>
</dbReference>
<dbReference type="SMART" id="SM00448">
    <property type="entry name" value="REC"/>
    <property type="match status" value="1"/>
</dbReference>
<dbReference type="PROSITE" id="PS50110">
    <property type="entry name" value="RESPONSE_REGULATORY"/>
    <property type="match status" value="1"/>
</dbReference>
<dbReference type="SUPFAM" id="SSF55073">
    <property type="entry name" value="Nucleotide cyclase"/>
    <property type="match status" value="1"/>
</dbReference>
<protein>
    <submittedName>
        <fullName evidence="5">Response regulator receiver modulated diguanylate cyclase/phosphodiesterase</fullName>
    </submittedName>
</protein>
<dbReference type="EMBL" id="CAACVJ010000634">
    <property type="protein sequence ID" value="VEP17991.1"/>
    <property type="molecule type" value="Genomic_DNA"/>
</dbReference>
<dbReference type="Gene3D" id="3.30.70.270">
    <property type="match status" value="1"/>
</dbReference>
<feature type="modified residue" description="4-aspartylphosphate" evidence="1">
    <location>
        <position position="66"/>
    </location>
</feature>
<dbReference type="FunFam" id="3.30.70.270:FF:000001">
    <property type="entry name" value="Diguanylate cyclase domain protein"/>
    <property type="match status" value="1"/>
</dbReference>
<keyword evidence="2" id="KW-0175">Coiled coil</keyword>
<accession>A0A563W2T3</accession>
<dbReference type="NCBIfam" id="TIGR00254">
    <property type="entry name" value="GGDEF"/>
    <property type="match status" value="1"/>
</dbReference>
<dbReference type="PANTHER" id="PTHR46663">
    <property type="entry name" value="DIGUANYLATE CYCLASE DGCT-RELATED"/>
    <property type="match status" value="1"/>
</dbReference>
<dbReference type="PANTHER" id="PTHR46663:SF2">
    <property type="entry name" value="GGDEF DOMAIN-CONTAINING PROTEIN"/>
    <property type="match status" value="1"/>
</dbReference>
<dbReference type="RefSeq" id="WP_144867310.1">
    <property type="nucleotide sequence ID" value="NZ_LR213826.1"/>
</dbReference>
<dbReference type="SMART" id="SM00267">
    <property type="entry name" value="GGDEF"/>
    <property type="match status" value="1"/>
</dbReference>
<evidence type="ECO:0000313" key="6">
    <source>
        <dbReference type="Proteomes" id="UP000320055"/>
    </source>
</evidence>
<feature type="coiled-coil region" evidence="2">
    <location>
        <begin position="135"/>
        <end position="173"/>
    </location>
</feature>
<sequence length="390" mass="44190">MNVQNNNLNLEHNNVQNILIVDDVADNLRLLSGILRKQGYEVRCARNGSSALNAVTAIIPNLILLDIQMPDLNGYEVCQKLKKKPKTRDIPIIFLSALDDVQNKVKGFEQGGVDYITKPFQVEEILIRVKNQLALQSAKAEIHQLNQILQRKIQNEKQRTNELEFINHKLQQEIIARQKVEQQLIHNSLHDSLTGLPNRSLLMKKLDIAIQKTNSNSNYLFALLFIDLDCFKKINDTLGHLIGDKLLVAVAKLLPEGLRNKDTVARLGGDEFVILLDDIESLQDTTIVVNRLLEKLKGTFQIDDFTVTIGASIGIAISSPNYQNSSQILQDADLAMYRAKENGKGHYEMFDRAMYIPNFKFLNSSRGDDRLESIMKSKQSQEMVKKEGKN</sequence>
<dbReference type="SUPFAM" id="SSF52172">
    <property type="entry name" value="CheY-like"/>
    <property type="match status" value="1"/>
</dbReference>
<dbReference type="InterPro" id="IPR052163">
    <property type="entry name" value="DGC-Regulatory_Protein"/>
</dbReference>
<evidence type="ECO:0000313" key="5">
    <source>
        <dbReference type="EMBL" id="VEP17991.1"/>
    </source>
</evidence>
<dbReference type="Gene3D" id="3.40.50.2300">
    <property type="match status" value="1"/>
</dbReference>
<evidence type="ECO:0000256" key="2">
    <source>
        <dbReference type="SAM" id="Coils"/>
    </source>
</evidence>
<dbReference type="CDD" id="cd19920">
    <property type="entry name" value="REC_PA4781-like"/>
    <property type="match status" value="1"/>
</dbReference>
<dbReference type="Pfam" id="PF00072">
    <property type="entry name" value="Response_reg"/>
    <property type="match status" value="1"/>
</dbReference>
<proteinExistence type="predicted"/>
<dbReference type="InterPro" id="IPR029787">
    <property type="entry name" value="Nucleotide_cyclase"/>
</dbReference>
<keyword evidence="6" id="KW-1185">Reference proteome</keyword>
<dbReference type="InterPro" id="IPR011006">
    <property type="entry name" value="CheY-like_superfamily"/>
</dbReference>
<keyword evidence="1" id="KW-0597">Phosphoprotein</keyword>
<dbReference type="OrthoDB" id="453368at2"/>
<dbReference type="Proteomes" id="UP000320055">
    <property type="component" value="Unassembled WGS sequence"/>
</dbReference>
<evidence type="ECO:0000259" key="4">
    <source>
        <dbReference type="PROSITE" id="PS50887"/>
    </source>
</evidence>
<dbReference type="CDD" id="cd01949">
    <property type="entry name" value="GGDEF"/>
    <property type="match status" value="1"/>
</dbReference>
<dbReference type="Pfam" id="PF00990">
    <property type="entry name" value="GGDEF"/>
    <property type="match status" value="1"/>
</dbReference>
<dbReference type="InterPro" id="IPR000160">
    <property type="entry name" value="GGDEF_dom"/>
</dbReference>
<reference evidence="5 6" key="1">
    <citation type="submission" date="2019-01" db="EMBL/GenBank/DDBJ databases">
        <authorList>
            <person name="Brito A."/>
        </authorList>
    </citation>
    <scope>NUCLEOTIDE SEQUENCE [LARGE SCALE GENOMIC DNA]</scope>
    <source>
        <strain evidence="5">1</strain>
    </source>
</reference>
<name>A0A563W2T3_9CYAN</name>
<evidence type="ECO:0000256" key="1">
    <source>
        <dbReference type="PROSITE-ProRule" id="PRU00169"/>
    </source>
</evidence>
<gene>
    <name evidence="5" type="ORF">H1P_670013</name>
</gene>
<dbReference type="GO" id="GO:0000160">
    <property type="term" value="P:phosphorelay signal transduction system"/>
    <property type="evidence" value="ECO:0007669"/>
    <property type="project" value="InterPro"/>
</dbReference>
<evidence type="ECO:0000259" key="3">
    <source>
        <dbReference type="PROSITE" id="PS50110"/>
    </source>
</evidence>
<dbReference type="InterPro" id="IPR043128">
    <property type="entry name" value="Rev_trsase/Diguanyl_cyclase"/>
</dbReference>
<dbReference type="AlphaFoldDB" id="A0A563W2T3"/>